<evidence type="ECO:0000256" key="2">
    <source>
        <dbReference type="PROSITE-ProRule" id="PRU00335"/>
    </source>
</evidence>
<proteinExistence type="predicted"/>
<organism evidence="4 5">
    <name type="scientific">Nocardia cyriacigeorgica</name>
    <dbReference type="NCBI Taxonomy" id="135487"/>
    <lineage>
        <taxon>Bacteria</taxon>
        <taxon>Bacillati</taxon>
        <taxon>Actinomycetota</taxon>
        <taxon>Actinomycetes</taxon>
        <taxon>Mycobacteriales</taxon>
        <taxon>Nocardiaceae</taxon>
        <taxon>Nocardia</taxon>
    </lineage>
</organism>
<evidence type="ECO:0000313" key="5">
    <source>
        <dbReference type="Proteomes" id="UP000290439"/>
    </source>
</evidence>
<feature type="domain" description="HTH tetR-type" evidence="3">
    <location>
        <begin position="6"/>
        <end position="66"/>
    </location>
</feature>
<dbReference type="SUPFAM" id="SSF46689">
    <property type="entry name" value="Homeodomain-like"/>
    <property type="match status" value="1"/>
</dbReference>
<dbReference type="InterPro" id="IPR050109">
    <property type="entry name" value="HTH-type_TetR-like_transc_reg"/>
</dbReference>
<feature type="DNA-binding region" description="H-T-H motif" evidence="2">
    <location>
        <begin position="29"/>
        <end position="48"/>
    </location>
</feature>
<dbReference type="EMBL" id="LR215973">
    <property type="protein sequence ID" value="VFA97684.1"/>
    <property type="molecule type" value="Genomic_DNA"/>
</dbReference>
<dbReference type="AlphaFoldDB" id="A0A4U8W019"/>
<dbReference type="PROSITE" id="PS50977">
    <property type="entry name" value="HTH_TETR_2"/>
    <property type="match status" value="1"/>
</dbReference>
<dbReference type="GO" id="GO:0003700">
    <property type="term" value="F:DNA-binding transcription factor activity"/>
    <property type="evidence" value="ECO:0007669"/>
    <property type="project" value="TreeGrafter"/>
</dbReference>
<name>A0A4U8W019_9NOCA</name>
<keyword evidence="1 2" id="KW-0238">DNA-binding</keyword>
<dbReference type="Pfam" id="PF00440">
    <property type="entry name" value="TetR_N"/>
    <property type="match status" value="1"/>
</dbReference>
<protein>
    <submittedName>
        <fullName evidence="4">TetR family transcriptional regulator</fullName>
    </submittedName>
</protein>
<evidence type="ECO:0000259" key="3">
    <source>
        <dbReference type="PROSITE" id="PS50977"/>
    </source>
</evidence>
<dbReference type="PANTHER" id="PTHR30055:SF148">
    <property type="entry name" value="TETR-FAMILY TRANSCRIPTIONAL REGULATOR"/>
    <property type="match status" value="1"/>
</dbReference>
<dbReference type="Proteomes" id="UP000290439">
    <property type="component" value="Chromosome"/>
</dbReference>
<accession>A0A4U8W019</accession>
<dbReference type="GO" id="GO:0000976">
    <property type="term" value="F:transcription cis-regulatory region binding"/>
    <property type="evidence" value="ECO:0007669"/>
    <property type="project" value="TreeGrafter"/>
</dbReference>
<evidence type="ECO:0000256" key="1">
    <source>
        <dbReference type="ARBA" id="ARBA00023125"/>
    </source>
</evidence>
<dbReference type="InterPro" id="IPR009057">
    <property type="entry name" value="Homeodomain-like_sf"/>
</dbReference>
<reference evidence="4 5" key="1">
    <citation type="submission" date="2019-02" db="EMBL/GenBank/DDBJ databases">
        <authorList>
            <consortium name="Pathogen Informatics"/>
        </authorList>
    </citation>
    <scope>NUCLEOTIDE SEQUENCE [LARGE SCALE GENOMIC DNA]</scope>
    <source>
        <strain evidence="4 5">3012STDY6756504</strain>
    </source>
</reference>
<dbReference type="Gene3D" id="1.10.357.10">
    <property type="entry name" value="Tetracycline Repressor, domain 2"/>
    <property type="match status" value="1"/>
</dbReference>
<dbReference type="InterPro" id="IPR001647">
    <property type="entry name" value="HTH_TetR"/>
</dbReference>
<dbReference type="RefSeq" id="WP_130916504.1">
    <property type="nucleotide sequence ID" value="NZ_JARWRF010000035.1"/>
</dbReference>
<dbReference type="PRINTS" id="PR00455">
    <property type="entry name" value="HTHTETR"/>
</dbReference>
<evidence type="ECO:0000313" key="4">
    <source>
        <dbReference type="EMBL" id="VFA97684.1"/>
    </source>
</evidence>
<gene>
    <name evidence="4" type="ORF">NCTC10797_01448</name>
</gene>
<dbReference type="PANTHER" id="PTHR30055">
    <property type="entry name" value="HTH-TYPE TRANSCRIPTIONAL REGULATOR RUTR"/>
    <property type="match status" value="1"/>
</dbReference>
<sequence length="207" mass="21759">MPRPRIHDPDAVLDAAEHLAARSGPAAVTIRAVAAATGVSNGAIYHSFGSRAELLARAWLRAAHRFLDLQTAHIDAALPAAPPPGSPACVDAVVAAARTPAVFAREHPDSSALLLTVSREQLLGDDDLPDALATELTGTDRALVGLMIRLAQAMWDRRDGPAVAVITTCLVDLPTAILLRRNQISAPHAQRQLEAAVRAVLDIGPPD</sequence>